<keyword evidence="5" id="KW-0430">Lectin</keyword>
<keyword evidence="4" id="KW-0732">Signal</keyword>
<dbReference type="SUPFAM" id="SSF57196">
    <property type="entry name" value="EGF/Laminin"/>
    <property type="match status" value="1"/>
</dbReference>
<dbReference type="InterPro" id="IPR000152">
    <property type="entry name" value="EGF-type_Asp/Asn_hydroxyl_site"/>
</dbReference>
<dbReference type="InterPro" id="IPR009030">
    <property type="entry name" value="Growth_fac_rcpt_cys_sf"/>
</dbReference>
<dbReference type="SMART" id="SM00179">
    <property type="entry name" value="EGF_CA"/>
    <property type="match status" value="1"/>
</dbReference>
<accession>A0AAN9ALR1</accession>
<keyword evidence="6" id="KW-0677">Repeat</keyword>
<keyword evidence="9 10" id="KW-1015">Disulfide bond</keyword>
<dbReference type="CDD" id="cd00054">
    <property type="entry name" value="EGF_CA"/>
    <property type="match status" value="1"/>
</dbReference>
<evidence type="ECO:0000256" key="7">
    <source>
        <dbReference type="ARBA" id="ARBA00022989"/>
    </source>
</evidence>
<dbReference type="Proteomes" id="UP001374579">
    <property type="component" value="Unassembled WGS sequence"/>
</dbReference>
<dbReference type="PROSITE" id="PS50026">
    <property type="entry name" value="EGF_3"/>
    <property type="match status" value="1"/>
</dbReference>
<evidence type="ECO:0000256" key="1">
    <source>
        <dbReference type="ARBA" id="ARBA00004479"/>
    </source>
</evidence>
<evidence type="ECO:0000256" key="8">
    <source>
        <dbReference type="ARBA" id="ARBA00023136"/>
    </source>
</evidence>
<dbReference type="EMBL" id="JBAMIC010003209">
    <property type="protein sequence ID" value="KAK7089034.1"/>
    <property type="molecule type" value="Genomic_DNA"/>
</dbReference>
<keyword evidence="2 10" id="KW-0245">EGF-like domain</keyword>
<feature type="domain" description="EGF-like" evidence="12">
    <location>
        <begin position="210"/>
        <end position="245"/>
    </location>
</feature>
<comment type="subcellular location">
    <subcellularLocation>
        <location evidence="1">Membrane</location>
        <topology evidence="1">Single-pass type I membrane protein</topology>
    </subcellularLocation>
</comment>
<reference evidence="13 14" key="1">
    <citation type="submission" date="2024-02" db="EMBL/GenBank/DDBJ databases">
        <title>Chromosome-scale genome assembly of the rough periwinkle Littorina saxatilis.</title>
        <authorList>
            <person name="De Jode A."/>
            <person name="Faria R."/>
            <person name="Formenti G."/>
            <person name="Sims Y."/>
            <person name="Smith T.P."/>
            <person name="Tracey A."/>
            <person name="Wood J.M.D."/>
            <person name="Zagrodzka Z.B."/>
            <person name="Johannesson K."/>
            <person name="Butlin R.K."/>
            <person name="Leder E.H."/>
        </authorList>
    </citation>
    <scope>NUCLEOTIDE SEQUENCE [LARGE SCALE GENOMIC DNA]</scope>
    <source>
        <strain evidence="13">Snail1</strain>
        <tissue evidence="13">Muscle</tissue>
    </source>
</reference>
<dbReference type="InterPro" id="IPR018097">
    <property type="entry name" value="EGF_Ca-bd_CS"/>
</dbReference>
<dbReference type="GO" id="GO:0030246">
    <property type="term" value="F:carbohydrate binding"/>
    <property type="evidence" value="ECO:0007669"/>
    <property type="project" value="UniProtKB-KW"/>
</dbReference>
<dbReference type="PANTHER" id="PTHR14789">
    <property type="entry name" value="CHONDROLECTIN VARIANT CHODLFDELTAE"/>
    <property type="match status" value="1"/>
</dbReference>
<comment type="caution">
    <text evidence="10">Lacks conserved residue(s) required for the propagation of feature annotation.</text>
</comment>
<proteinExistence type="predicted"/>
<evidence type="ECO:0000313" key="13">
    <source>
        <dbReference type="EMBL" id="KAK7089034.1"/>
    </source>
</evidence>
<dbReference type="GO" id="GO:0005509">
    <property type="term" value="F:calcium ion binding"/>
    <property type="evidence" value="ECO:0007669"/>
    <property type="project" value="InterPro"/>
</dbReference>
<evidence type="ECO:0000256" key="3">
    <source>
        <dbReference type="ARBA" id="ARBA00022692"/>
    </source>
</evidence>
<evidence type="ECO:0000256" key="10">
    <source>
        <dbReference type="PROSITE-ProRule" id="PRU00076"/>
    </source>
</evidence>
<feature type="disulfide bond" evidence="10">
    <location>
        <begin position="214"/>
        <end position="224"/>
    </location>
</feature>
<dbReference type="InterPro" id="IPR001881">
    <property type="entry name" value="EGF-like_Ca-bd_dom"/>
</dbReference>
<dbReference type="InterPro" id="IPR000742">
    <property type="entry name" value="EGF"/>
</dbReference>
<dbReference type="GO" id="GO:0016020">
    <property type="term" value="C:membrane"/>
    <property type="evidence" value="ECO:0007669"/>
    <property type="project" value="UniProtKB-SubCell"/>
</dbReference>
<comment type="caution">
    <text evidence="13">The sequence shown here is derived from an EMBL/GenBank/DDBJ whole genome shotgun (WGS) entry which is preliminary data.</text>
</comment>
<gene>
    <name evidence="13" type="ORF">V1264_024572</name>
</gene>
<evidence type="ECO:0000256" key="6">
    <source>
        <dbReference type="ARBA" id="ARBA00022737"/>
    </source>
</evidence>
<keyword evidence="14" id="KW-1185">Reference proteome</keyword>
<dbReference type="InterPro" id="IPR049883">
    <property type="entry name" value="NOTCH1_EGF-like"/>
</dbReference>
<dbReference type="AlphaFoldDB" id="A0AAN9ALR1"/>
<dbReference type="InterPro" id="IPR051505">
    <property type="entry name" value="C-type_lectin_domain"/>
</dbReference>
<dbReference type="Pfam" id="PF07645">
    <property type="entry name" value="EGF_CA"/>
    <property type="match status" value="1"/>
</dbReference>
<evidence type="ECO:0000256" key="2">
    <source>
        <dbReference type="ARBA" id="ARBA00022536"/>
    </source>
</evidence>
<dbReference type="SUPFAM" id="SSF57184">
    <property type="entry name" value="Growth factor receptor domain"/>
    <property type="match status" value="1"/>
</dbReference>
<evidence type="ECO:0000256" key="9">
    <source>
        <dbReference type="ARBA" id="ARBA00023157"/>
    </source>
</evidence>
<dbReference type="PROSITE" id="PS01187">
    <property type="entry name" value="EGF_CA"/>
    <property type="match status" value="1"/>
</dbReference>
<name>A0AAN9ALR1_9CAEN</name>
<keyword evidence="8" id="KW-0472">Membrane</keyword>
<keyword evidence="3" id="KW-0812">Transmembrane</keyword>
<sequence>MCITSLWFTPPPPLSTSNVCAGQKPPQFVDQQALWNVTLTSAVFRHNIVVKVEESNNTIYPNVSADVTATGIDLNYTLSHQQSGTWELVWYLSEDDRNLTNLTLRFKAVSSVTNMTSYYTPDIVLCACVREEECDYLVSSLALSASNGSGMFYVAGCQCGLDKGGRFCQDDVSVCDVCYDNSTCDADLTQGNVCTKCPDGFLGDGVKCYEVDECRQTSPCNQQCANTVGSFNCSCHVGFTLVNATSCQGRSKVTGGDQRGRGGDVRGGGSCHRWVGQRR</sequence>
<protein>
    <recommendedName>
        <fullName evidence="12">EGF-like domain-containing protein</fullName>
    </recommendedName>
</protein>
<dbReference type="Gene3D" id="2.10.25.10">
    <property type="entry name" value="Laminin"/>
    <property type="match status" value="1"/>
</dbReference>
<organism evidence="13 14">
    <name type="scientific">Littorina saxatilis</name>
    <dbReference type="NCBI Taxonomy" id="31220"/>
    <lineage>
        <taxon>Eukaryota</taxon>
        <taxon>Metazoa</taxon>
        <taxon>Spiralia</taxon>
        <taxon>Lophotrochozoa</taxon>
        <taxon>Mollusca</taxon>
        <taxon>Gastropoda</taxon>
        <taxon>Caenogastropoda</taxon>
        <taxon>Littorinimorpha</taxon>
        <taxon>Littorinoidea</taxon>
        <taxon>Littorinidae</taxon>
        <taxon>Littorina</taxon>
    </lineage>
</organism>
<evidence type="ECO:0000256" key="11">
    <source>
        <dbReference type="SAM" id="MobiDB-lite"/>
    </source>
</evidence>
<feature type="region of interest" description="Disordered" evidence="11">
    <location>
        <begin position="250"/>
        <end position="279"/>
    </location>
</feature>
<evidence type="ECO:0000256" key="5">
    <source>
        <dbReference type="ARBA" id="ARBA00022734"/>
    </source>
</evidence>
<keyword evidence="7" id="KW-1133">Transmembrane helix</keyword>
<evidence type="ECO:0000256" key="4">
    <source>
        <dbReference type="ARBA" id="ARBA00022729"/>
    </source>
</evidence>
<dbReference type="SMART" id="SM00181">
    <property type="entry name" value="EGF"/>
    <property type="match status" value="2"/>
</dbReference>
<evidence type="ECO:0000259" key="12">
    <source>
        <dbReference type="PROSITE" id="PS50026"/>
    </source>
</evidence>
<dbReference type="PROSITE" id="PS00010">
    <property type="entry name" value="ASX_HYDROXYL"/>
    <property type="match status" value="1"/>
</dbReference>
<evidence type="ECO:0000313" key="14">
    <source>
        <dbReference type="Proteomes" id="UP001374579"/>
    </source>
</evidence>